<evidence type="ECO:0000256" key="4">
    <source>
        <dbReference type="ARBA" id="ARBA00023163"/>
    </source>
</evidence>
<dbReference type="SUPFAM" id="SSF46689">
    <property type="entry name" value="Homeodomain-like"/>
    <property type="match status" value="2"/>
</dbReference>
<keyword evidence="2" id="KW-0238">DNA-binding</keyword>
<dbReference type="STRING" id="762983.HMPREF9444_01760"/>
<keyword evidence="3" id="KW-0010">Activator</keyword>
<dbReference type="SUPFAM" id="SSF51215">
    <property type="entry name" value="Regulatory protein AraC"/>
    <property type="match status" value="1"/>
</dbReference>
<dbReference type="EMBL" id="AEVO01000118">
    <property type="protein sequence ID" value="EFY06437.1"/>
    <property type="molecule type" value="Genomic_DNA"/>
</dbReference>
<dbReference type="InterPro" id="IPR003313">
    <property type="entry name" value="AraC-bd"/>
</dbReference>
<evidence type="ECO:0000259" key="5">
    <source>
        <dbReference type="PROSITE" id="PS01124"/>
    </source>
</evidence>
<protein>
    <submittedName>
        <fullName evidence="6">Transcriptional regulator, AraC family</fullName>
    </submittedName>
</protein>
<dbReference type="GO" id="GO:0003700">
    <property type="term" value="F:DNA-binding transcription factor activity"/>
    <property type="evidence" value="ECO:0007669"/>
    <property type="project" value="InterPro"/>
</dbReference>
<dbReference type="PROSITE" id="PS00041">
    <property type="entry name" value="HTH_ARAC_FAMILY_1"/>
    <property type="match status" value="1"/>
</dbReference>
<dbReference type="InterPro" id="IPR014710">
    <property type="entry name" value="RmlC-like_jellyroll"/>
</dbReference>
<dbReference type="Gene3D" id="2.60.120.10">
    <property type="entry name" value="Jelly Rolls"/>
    <property type="match status" value="1"/>
</dbReference>
<evidence type="ECO:0000313" key="6">
    <source>
        <dbReference type="EMBL" id="EFY06437.1"/>
    </source>
</evidence>
<keyword evidence="7" id="KW-1185">Reference proteome</keyword>
<proteinExistence type="predicted"/>
<dbReference type="InterPro" id="IPR018062">
    <property type="entry name" value="HTH_AraC-typ_CS"/>
</dbReference>
<dbReference type="GO" id="GO:0043565">
    <property type="term" value="F:sequence-specific DNA binding"/>
    <property type="evidence" value="ECO:0007669"/>
    <property type="project" value="InterPro"/>
</dbReference>
<dbReference type="HOGENOM" id="CLU_000445_88_3_6"/>
<dbReference type="PRINTS" id="PR00032">
    <property type="entry name" value="HTHARAC"/>
</dbReference>
<dbReference type="PANTHER" id="PTHR43280:SF2">
    <property type="entry name" value="HTH-TYPE TRANSCRIPTIONAL REGULATOR EXSA"/>
    <property type="match status" value="1"/>
</dbReference>
<dbReference type="InterPro" id="IPR037923">
    <property type="entry name" value="HTH-like"/>
</dbReference>
<dbReference type="OrthoDB" id="9814125at2"/>
<dbReference type="Pfam" id="PF02311">
    <property type="entry name" value="AraC_binding"/>
    <property type="match status" value="1"/>
</dbReference>
<gene>
    <name evidence="6" type="ORF">HMPREF9444_01760</name>
</gene>
<evidence type="ECO:0000256" key="3">
    <source>
        <dbReference type="ARBA" id="ARBA00023159"/>
    </source>
</evidence>
<keyword evidence="4" id="KW-0804">Transcription</keyword>
<dbReference type="InterPro" id="IPR020449">
    <property type="entry name" value="Tscrpt_reg_AraC-type_HTH"/>
</dbReference>
<keyword evidence="1" id="KW-0805">Transcription regulation</keyword>
<accession>E8LLY7</accession>
<reference evidence="6 7" key="1">
    <citation type="submission" date="2011-01" db="EMBL/GenBank/DDBJ databases">
        <authorList>
            <person name="Weinstock G."/>
            <person name="Sodergren E."/>
            <person name="Clifton S."/>
            <person name="Fulton L."/>
            <person name="Fulton B."/>
            <person name="Courtney L."/>
            <person name="Fronick C."/>
            <person name="Harrison M."/>
            <person name="Strong C."/>
            <person name="Farmer C."/>
            <person name="Delahaunty K."/>
            <person name="Markovic C."/>
            <person name="Hall O."/>
            <person name="Minx P."/>
            <person name="Tomlinson C."/>
            <person name="Mitreva M."/>
            <person name="Hou S."/>
            <person name="Chen J."/>
            <person name="Wollam A."/>
            <person name="Pepin K.H."/>
            <person name="Johnson M."/>
            <person name="Bhonagiri V."/>
            <person name="Zhang X."/>
            <person name="Suruliraj S."/>
            <person name="Warren W."/>
            <person name="Chinwalla A."/>
            <person name="Mardis E.R."/>
            <person name="Wilson R.K."/>
        </authorList>
    </citation>
    <scope>NUCLEOTIDE SEQUENCE [LARGE SCALE GENOMIC DNA]</scope>
    <source>
        <strain evidence="7">DSM 22608 / JCM 16073 / KCTC 15190 / YIT 12066</strain>
    </source>
</reference>
<dbReference type="Gene3D" id="1.10.10.60">
    <property type="entry name" value="Homeodomain-like"/>
    <property type="match status" value="2"/>
</dbReference>
<organism evidence="6 7">
    <name type="scientific">Succinatimonas hippei (strain DSM 22608 / JCM 16073 / KCTC 15190 / YIT 12066)</name>
    <dbReference type="NCBI Taxonomy" id="762983"/>
    <lineage>
        <taxon>Bacteria</taxon>
        <taxon>Pseudomonadati</taxon>
        <taxon>Pseudomonadota</taxon>
        <taxon>Gammaproteobacteria</taxon>
        <taxon>Aeromonadales</taxon>
        <taxon>Succinivibrionaceae</taxon>
        <taxon>Succinatimonas</taxon>
    </lineage>
</organism>
<dbReference type="RefSeq" id="WP_009143925.1">
    <property type="nucleotide sequence ID" value="NZ_GL831047.1"/>
</dbReference>
<feature type="domain" description="HTH araC/xylS-type" evidence="5">
    <location>
        <begin position="191"/>
        <end position="289"/>
    </location>
</feature>
<dbReference type="Proteomes" id="UP000018458">
    <property type="component" value="Unassembled WGS sequence"/>
</dbReference>
<dbReference type="InterPro" id="IPR018060">
    <property type="entry name" value="HTH_AraC"/>
</dbReference>
<dbReference type="CDD" id="cd02208">
    <property type="entry name" value="cupin_RmlC-like"/>
    <property type="match status" value="1"/>
</dbReference>
<evidence type="ECO:0000313" key="7">
    <source>
        <dbReference type="Proteomes" id="UP000018458"/>
    </source>
</evidence>
<sequence length="297" mass="34780">MLSLPAGAYDENFERGSLTFPFDYHFINKRHPRFIMPFHYHIDHELIRIVKGGLSITLNERHYHLKEGDFLFISDGVVHGGHPDSASDIYECVVFNLSKIFDTTKPNTIDLKRLITHQIQPKELFYKEENSKFSYFIDAFFDIVKTRADENTLLAQGLLLTILGNIFYLKEFTAKEEQIASRYLKYLNKTNVLFRYIFDNYDKDITLDDMSATVNLNPKYFCKFFKELTGKRPMDYLNAFRVDCAAVKLQTPTESINQIAYACGFKDPAYFTKLFKRYKKISPRDFRKSCLSQKDSS</sequence>
<name>E8LLY7_SUCHY</name>
<dbReference type="PANTHER" id="PTHR43280">
    <property type="entry name" value="ARAC-FAMILY TRANSCRIPTIONAL REGULATOR"/>
    <property type="match status" value="1"/>
</dbReference>
<dbReference type="AlphaFoldDB" id="E8LLY7"/>
<dbReference type="Pfam" id="PF12833">
    <property type="entry name" value="HTH_18"/>
    <property type="match status" value="1"/>
</dbReference>
<evidence type="ECO:0000256" key="2">
    <source>
        <dbReference type="ARBA" id="ARBA00023125"/>
    </source>
</evidence>
<dbReference type="InterPro" id="IPR009057">
    <property type="entry name" value="Homeodomain-like_sf"/>
</dbReference>
<evidence type="ECO:0000256" key="1">
    <source>
        <dbReference type="ARBA" id="ARBA00023015"/>
    </source>
</evidence>
<dbReference type="PROSITE" id="PS01124">
    <property type="entry name" value="HTH_ARAC_FAMILY_2"/>
    <property type="match status" value="1"/>
</dbReference>
<dbReference type="SMART" id="SM00342">
    <property type="entry name" value="HTH_ARAC"/>
    <property type="match status" value="1"/>
</dbReference>
<dbReference type="eggNOG" id="COG2207">
    <property type="taxonomic scope" value="Bacteria"/>
</dbReference>
<comment type="caution">
    <text evidence="6">The sequence shown here is derived from an EMBL/GenBank/DDBJ whole genome shotgun (WGS) entry which is preliminary data.</text>
</comment>
<dbReference type="eggNOG" id="COG1917">
    <property type="taxonomic scope" value="Bacteria"/>
</dbReference>